<evidence type="ECO:0000313" key="4">
    <source>
        <dbReference type="Proteomes" id="UP000245995"/>
    </source>
</evidence>
<dbReference type="Proteomes" id="UP000245995">
    <property type="component" value="Chromosome CITRO92"/>
</dbReference>
<keyword evidence="1" id="KW-0732">Signal</keyword>
<reference evidence="3 4" key="1">
    <citation type="submission" date="2016-04" db="EMBL/GenBank/DDBJ databases">
        <authorList>
            <person name="Regsiter A."/>
            <person name="William W."/>
        </authorList>
    </citation>
    <scope>NUCLEOTIDE SEQUENCE [LARGE SCALE GENOMIC DNA]</scope>
    <source>
        <strain evidence="3 4">92</strain>
    </source>
</reference>
<dbReference type="AlphaFoldDB" id="A0AAX2BFC8"/>
<evidence type="ECO:0000259" key="2">
    <source>
        <dbReference type="Pfam" id="PF07338"/>
    </source>
</evidence>
<sequence>MAGQTRRAKITGDPFSSYCEQKRNSLLPFVSFMSSGRQRILLPTRYSTPTNQFTLGLNMKTIIAVITASLFSAMTFSASAQSVTASGTTLDSAEAVIAQKAKEMNASEYKITSARMGNTVTMSAELYK</sequence>
<dbReference type="InterPro" id="IPR025543">
    <property type="entry name" value="Dodecin-like"/>
</dbReference>
<dbReference type="EMBL" id="LT556085">
    <property type="protein sequence ID" value="SAZ17943.1"/>
    <property type="molecule type" value="Genomic_DNA"/>
</dbReference>
<accession>A0AAX2BFC8</accession>
<name>A0AAX2BFC8_CITAM</name>
<dbReference type="SUPFAM" id="SSF159871">
    <property type="entry name" value="YdgH-like"/>
    <property type="match status" value="1"/>
</dbReference>
<gene>
    <name evidence="3" type="ORF">CITRO92_1201</name>
</gene>
<dbReference type="InterPro" id="IPR010854">
    <property type="entry name" value="YdgH/BhsA/McbA-like_dom"/>
</dbReference>
<dbReference type="Pfam" id="PF07338">
    <property type="entry name" value="YdgH_BhsA-like"/>
    <property type="match status" value="1"/>
</dbReference>
<evidence type="ECO:0000256" key="1">
    <source>
        <dbReference type="ARBA" id="ARBA00022729"/>
    </source>
</evidence>
<evidence type="ECO:0000313" key="3">
    <source>
        <dbReference type="EMBL" id="SAZ17943.1"/>
    </source>
</evidence>
<proteinExistence type="predicted"/>
<dbReference type="Gene3D" id="3.30.1660.10">
    <property type="entry name" value="Flavin-binding protein dodecin"/>
    <property type="match status" value="1"/>
</dbReference>
<protein>
    <recommendedName>
        <fullName evidence="2">YdgH/BhsA/McbA-like domain-containing protein</fullName>
    </recommendedName>
</protein>
<feature type="domain" description="YdgH/BhsA/McbA-like" evidence="2">
    <location>
        <begin position="82"/>
        <end position="128"/>
    </location>
</feature>
<dbReference type="InterPro" id="IPR036275">
    <property type="entry name" value="YdgH-like_sf"/>
</dbReference>
<organism evidence="3 4">
    <name type="scientific">Citrobacter amalonaticus</name>
    <dbReference type="NCBI Taxonomy" id="35703"/>
    <lineage>
        <taxon>Bacteria</taxon>
        <taxon>Pseudomonadati</taxon>
        <taxon>Pseudomonadota</taxon>
        <taxon>Gammaproteobacteria</taxon>
        <taxon>Enterobacterales</taxon>
        <taxon>Enterobacteriaceae</taxon>
        <taxon>Citrobacter</taxon>
    </lineage>
</organism>